<proteinExistence type="predicted"/>
<organism evidence="1 2">
    <name type="scientific">Vaccinium darrowii</name>
    <dbReference type="NCBI Taxonomy" id="229202"/>
    <lineage>
        <taxon>Eukaryota</taxon>
        <taxon>Viridiplantae</taxon>
        <taxon>Streptophyta</taxon>
        <taxon>Embryophyta</taxon>
        <taxon>Tracheophyta</taxon>
        <taxon>Spermatophyta</taxon>
        <taxon>Magnoliopsida</taxon>
        <taxon>eudicotyledons</taxon>
        <taxon>Gunneridae</taxon>
        <taxon>Pentapetalae</taxon>
        <taxon>asterids</taxon>
        <taxon>Ericales</taxon>
        <taxon>Ericaceae</taxon>
        <taxon>Vaccinioideae</taxon>
        <taxon>Vaccinieae</taxon>
        <taxon>Vaccinium</taxon>
    </lineage>
</organism>
<evidence type="ECO:0000313" key="2">
    <source>
        <dbReference type="Proteomes" id="UP000828048"/>
    </source>
</evidence>
<sequence length="243" mass="28191">MQSVRLNSILFFLLFLLHFVNSSQEHEISDNSHSTNKHSKQMTPELSFEIKVHGFLLWAAFGFLIPLGILAIRMSNWEQCERRLKTIFYIHACLQASFIRHTLSVLLVTAGAIMSIVYFDNTFNNTHQKMGLTLYVAIWLQACIGFLRPHRGSRVRSVWFFVHWGLGTSVSVLGIINVYTGLQAYKKRTSRSVRLWTVLFTVEISLIAFFYLFQDKWRYIQKQGVILGNQPVSPTDHEVFTKR</sequence>
<name>A0ACB7XQ00_9ERIC</name>
<keyword evidence="2" id="KW-1185">Reference proteome</keyword>
<protein>
    <submittedName>
        <fullName evidence="1">Uncharacterized protein</fullName>
    </submittedName>
</protein>
<evidence type="ECO:0000313" key="1">
    <source>
        <dbReference type="EMBL" id="KAH7842993.1"/>
    </source>
</evidence>
<dbReference type="EMBL" id="CM037151">
    <property type="protein sequence ID" value="KAH7842993.1"/>
    <property type="molecule type" value="Genomic_DNA"/>
</dbReference>
<reference evidence="1 2" key="1">
    <citation type="journal article" date="2021" name="Hortic Res">
        <title>High-quality reference genome and annotation aids understanding of berry development for evergreen blueberry (Vaccinium darrowii).</title>
        <authorList>
            <person name="Yu J."/>
            <person name="Hulse-Kemp A.M."/>
            <person name="Babiker E."/>
            <person name="Staton M."/>
        </authorList>
    </citation>
    <scope>NUCLEOTIDE SEQUENCE [LARGE SCALE GENOMIC DNA]</scope>
    <source>
        <strain evidence="2">cv. NJ 8807/NJ 8810</strain>
        <tissue evidence="1">Young leaf</tissue>
    </source>
</reference>
<dbReference type="Proteomes" id="UP000828048">
    <property type="component" value="Chromosome 1"/>
</dbReference>
<comment type="caution">
    <text evidence="1">The sequence shown here is derived from an EMBL/GenBank/DDBJ whole genome shotgun (WGS) entry which is preliminary data.</text>
</comment>
<gene>
    <name evidence="1" type="ORF">Vadar_011424</name>
</gene>
<accession>A0ACB7XQ00</accession>